<feature type="region of interest" description="Disordered" evidence="7">
    <location>
        <begin position="241"/>
        <end position="355"/>
    </location>
</feature>
<dbReference type="EMBL" id="AMQN01010556">
    <property type="status" value="NOT_ANNOTATED_CDS"/>
    <property type="molecule type" value="Genomic_DNA"/>
</dbReference>
<reference evidence="11" key="1">
    <citation type="submission" date="2012-12" db="EMBL/GenBank/DDBJ databases">
        <authorList>
            <person name="Hellsten U."/>
            <person name="Grimwood J."/>
            <person name="Chapman J.A."/>
            <person name="Shapiro H."/>
            <person name="Aerts A."/>
            <person name="Otillar R.P."/>
            <person name="Terry A.Y."/>
            <person name="Boore J.L."/>
            <person name="Simakov O."/>
            <person name="Marletaz F."/>
            <person name="Cho S.-J."/>
            <person name="Edsinger-Gonzales E."/>
            <person name="Havlak P."/>
            <person name="Kuo D.-H."/>
            <person name="Larsson T."/>
            <person name="Lv J."/>
            <person name="Arendt D."/>
            <person name="Savage R."/>
            <person name="Osoegawa K."/>
            <person name="de Jong P."/>
            <person name="Lindberg D.R."/>
            <person name="Seaver E.C."/>
            <person name="Weisblat D.A."/>
            <person name="Putnam N.H."/>
            <person name="Grigoriev I.V."/>
            <person name="Rokhsar D.S."/>
        </authorList>
    </citation>
    <scope>NUCLEOTIDE SEQUENCE</scope>
    <source>
        <strain evidence="11">I ESC-2004</strain>
    </source>
</reference>
<dbReference type="GO" id="GO:0008270">
    <property type="term" value="F:zinc ion binding"/>
    <property type="evidence" value="ECO:0007669"/>
    <property type="project" value="UniProtKB-KW"/>
</dbReference>
<keyword evidence="4 6" id="KW-0175">Coiled coil</keyword>
<reference evidence="10" key="3">
    <citation type="submission" date="2015-06" db="UniProtKB">
        <authorList>
            <consortium name="EnsemblMetazoa"/>
        </authorList>
    </citation>
    <scope>IDENTIFICATION</scope>
</reference>
<evidence type="ECO:0000256" key="5">
    <source>
        <dbReference type="PROSITE-ProRule" id="PRU01253"/>
    </source>
</evidence>
<proteinExistence type="predicted"/>
<feature type="domain" description="UBZ1-type" evidence="8">
    <location>
        <begin position="431"/>
        <end position="457"/>
    </location>
</feature>
<keyword evidence="1" id="KW-0479">Metal-binding</keyword>
<keyword evidence="2 5" id="KW-0863">Zinc-finger</keyword>
<evidence type="ECO:0000313" key="10">
    <source>
        <dbReference type="EnsemblMetazoa" id="CapteP218796"/>
    </source>
</evidence>
<dbReference type="Proteomes" id="UP000014760">
    <property type="component" value="Unassembled WGS sequence"/>
</dbReference>
<evidence type="ECO:0000313" key="9">
    <source>
        <dbReference type="EMBL" id="ELT98218.1"/>
    </source>
</evidence>
<dbReference type="HOGENOM" id="CLU_581727_0_0_1"/>
<dbReference type="EMBL" id="KB308144">
    <property type="protein sequence ID" value="ELT98218.1"/>
    <property type="molecule type" value="Genomic_DNA"/>
</dbReference>
<keyword evidence="11" id="KW-1185">Reference proteome</keyword>
<accession>R7TWC4</accession>
<name>R7TWC4_CAPTE</name>
<dbReference type="Pfam" id="PF18112">
    <property type="entry name" value="Zn-C2H2_12"/>
    <property type="match status" value="1"/>
</dbReference>
<feature type="region of interest" description="Disordered" evidence="7">
    <location>
        <begin position="1"/>
        <end position="31"/>
    </location>
</feature>
<feature type="coiled-coil region" evidence="6">
    <location>
        <begin position="100"/>
        <end position="198"/>
    </location>
</feature>
<organism evidence="9">
    <name type="scientific">Capitella teleta</name>
    <name type="common">Polychaete worm</name>
    <dbReference type="NCBI Taxonomy" id="283909"/>
    <lineage>
        <taxon>Eukaryota</taxon>
        <taxon>Metazoa</taxon>
        <taxon>Spiralia</taxon>
        <taxon>Lophotrochozoa</taxon>
        <taxon>Annelida</taxon>
        <taxon>Polychaeta</taxon>
        <taxon>Sedentaria</taxon>
        <taxon>Scolecida</taxon>
        <taxon>Capitellidae</taxon>
        <taxon>Capitella</taxon>
    </lineage>
</organism>
<evidence type="ECO:0000256" key="7">
    <source>
        <dbReference type="SAM" id="MobiDB-lite"/>
    </source>
</evidence>
<evidence type="ECO:0000256" key="1">
    <source>
        <dbReference type="ARBA" id="ARBA00022723"/>
    </source>
</evidence>
<evidence type="ECO:0000256" key="3">
    <source>
        <dbReference type="ARBA" id="ARBA00022833"/>
    </source>
</evidence>
<evidence type="ECO:0000259" key="8">
    <source>
        <dbReference type="PROSITE" id="PS51905"/>
    </source>
</evidence>
<dbReference type="InterPro" id="IPR041641">
    <property type="entry name" value="CALCOCO1/2_Zn_UBZ1"/>
</dbReference>
<evidence type="ECO:0000256" key="6">
    <source>
        <dbReference type="SAM" id="Coils"/>
    </source>
</evidence>
<dbReference type="PROSITE" id="PS51905">
    <property type="entry name" value="ZF_UBZ1"/>
    <property type="match status" value="1"/>
</dbReference>
<dbReference type="Gene3D" id="6.20.250.40">
    <property type="match status" value="1"/>
</dbReference>
<evidence type="ECO:0000313" key="11">
    <source>
        <dbReference type="Proteomes" id="UP000014760"/>
    </source>
</evidence>
<dbReference type="CDD" id="cd21965">
    <property type="entry name" value="Zn-C2H2_CALCOCO1_TAX1BP1_like"/>
    <property type="match status" value="1"/>
</dbReference>
<evidence type="ECO:0000256" key="2">
    <source>
        <dbReference type="ARBA" id="ARBA00022771"/>
    </source>
</evidence>
<reference evidence="9 11" key="2">
    <citation type="journal article" date="2013" name="Nature">
        <title>Insights into bilaterian evolution from three spiralian genomes.</title>
        <authorList>
            <person name="Simakov O."/>
            <person name="Marletaz F."/>
            <person name="Cho S.J."/>
            <person name="Edsinger-Gonzales E."/>
            <person name="Havlak P."/>
            <person name="Hellsten U."/>
            <person name="Kuo D.H."/>
            <person name="Larsson T."/>
            <person name="Lv J."/>
            <person name="Arendt D."/>
            <person name="Savage R."/>
            <person name="Osoegawa K."/>
            <person name="de Jong P."/>
            <person name="Grimwood J."/>
            <person name="Chapman J.A."/>
            <person name="Shapiro H."/>
            <person name="Aerts A."/>
            <person name="Otillar R.P."/>
            <person name="Terry A.Y."/>
            <person name="Boore J.L."/>
            <person name="Grigoriev I.V."/>
            <person name="Lindberg D.R."/>
            <person name="Seaver E.C."/>
            <person name="Weisblat D.A."/>
            <person name="Putnam N.H."/>
            <person name="Rokhsar D.S."/>
        </authorList>
    </citation>
    <scope>NUCLEOTIDE SEQUENCE</scope>
    <source>
        <strain evidence="9 11">I ESC-2004</strain>
    </source>
</reference>
<gene>
    <name evidence="9" type="ORF">CAPTEDRAFT_218796</name>
</gene>
<evidence type="ECO:0000256" key="4">
    <source>
        <dbReference type="ARBA" id="ARBA00023054"/>
    </source>
</evidence>
<dbReference type="OrthoDB" id="6105729at2759"/>
<feature type="compositionally biased region" description="Polar residues" evidence="7">
    <location>
        <begin position="282"/>
        <end position="297"/>
    </location>
</feature>
<sequence length="470" mass="52470">MCQERPNMVQASDRKMSRSSGRRGAKSAPVYTTENIDLDPASQHALDFAYNDLKKRYNELSKKNVELLKRVKRESSSLDESVISSFHGNDCTPLTTPPVFSDLQKQLENQQRKNIDLEKHNEDIMKENILLKKRLGSIESESAQVKAQNELMKEQLNEAQKNDSLLTNGEESELIAGLQQLLQVVAQQRAEMSALRKLAEHQKSAIQQLLLSPSNRDSPMLSIPLQCTDMEMDIASMSTMLNDPSLVPPIAPATTRPKSSPISPPSTRPKSAQILSARPKSVQISPQRPSLSRSSHTAPLPFSQRDMTLPCNNSRSRVAVENSEPRPINFDRNFNQTEGARSNHSANPNLLPPSPPAFSALTMCADQKPVPTKNIFDWTPRDRTDNVERPEGPPQICPVCSTSFTPSMSVQAFQDHVNECLPLEEISSDSNRVCPMCNEQFSDSVTDRDFHEHVDRHFDTDFSIVGGSDV</sequence>
<dbReference type="EnsemblMetazoa" id="CapteT218796">
    <property type="protein sequence ID" value="CapteP218796"/>
    <property type="gene ID" value="CapteG218796"/>
</dbReference>
<protein>
    <recommendedName>
        <fullName evidence="8">UBZ1-type domain-containing protein</fullName>
    </recommendedName>
</protein>
<dbReference type="CDD" id="cd21971">
    <property type="entry name" value="Zn-C2H2_spn-F"/>
    <property type="match status" value="1"/>
</dbReference>
<dbReference type="AlphaFoldDB" id="R7TWC4"/>
<keyword evidence="3" id="KW-0862">Zinc</keyword>